<keyword evidence="3" id="KW-1185">Reference proteome</keyword>
<evidence type="ECO:0000313" key="2">
    <source>
        <dbReference type="EMBL" id="RXM34975.1"/>
    </source>
</evidence>
<proteinExistence type="predicted"/>
<reference evidence="2 3" key="1">
    <citation type="submission" date="2019-01" db="EMBL/GenBank/DDBJ databases">
        <title>Draft Genome and Complete Hox-Cluster Characterization of the Sterlet Sturgeon (Acipenser ruthenus).</title>
        <authorList>
            <person name="Wei Q."/>
        </authorList>
    </citation>
    <scope>NUCLEOTIDE SEQUENCE [LARGE SCALE GENOMIC DNA]</scope>
    <source>
        <strain evidence="2">WHYD16114868_AA</strain>
        <tissue evidence="2">Blood</tissue>
    </source>
</reference>
<protein>
    <submittedName>
        <fullName evidence="2">Uncharacterized protein</fullName>
    </submittedName>
</protein>
<comment type="caution">
    <text evidence="2">The sequence shown here is derived from an EMBL/GenBank/DDBJ whole genome shotgun (WGS) entry which is preliminary data.</text>
</comment>
<feature type="region of interest" description="Disordered" evidence="1">
    <location>
        <begin position="70"/>
        <end position="98"/>
    </location>
</feature>
<organism evidence="2 3">
    <name type="scientific">Acipenser ruthenus</name>
    <name type="common">Sterlet sturgeon</name>
    <dbReference type="NCBI Taxonomy" id="7906"/>
    <lineage>
        <taxon>Eukaryota</taxon>
        <taxon>Metazoa</taxon>
        <taxon>Chordata</taxon>
        <taxon>Craniata</taxon>
        <taxon>Vertebrata</taxon>
        <taxon>Euteleostomi</taxon>
        <taxon>Actinopterygii</taxon>
        <taxon>Chondrostei</taxon>
        <taxon>Acipenseriformes</taxon>
        <taxon>Acipenseridae</taxon>
        <taxon>Acipenser</taxon>
    </lineage>
</organism>
<feature type="compositionally biased region" description="Basic and acidic residues" evidence="1">
    <location>
        <begin position="70"/>
        <end position="83"/>
    </location>
</feature>
<accession>A0A444UIG3</accession>
<dbReference type="AlphaFoldDB" id="A0A444UIG3"/>
<dbReference type="Proteomes" id="UP000289886">
    <property type="component" value="Unassembled WGS sequence"/>
</dbReference>
<dbReference type="EMBL" id="SCEB01214502">
    <property type="protein sequence ID" value="RXM34975.1"/>
    <property type="molecule type" value="Genomic_DNA"/>
</dbReference>
<evidence type="ECO:0000256" key="1">
    <source>
        <dbReference type="SAM" id="MobiDB-lite"/>
    </source>
</evidence>
<evidence type="ECO:0000313" key="3">
    <source>
        <dbReference type="Proteomes" id="UP000289886"/>
    </source>
</evidence>
<gene>
    <name evidence="2" type="ORF">EOD39_13511</name>
</gene>
<sequence length="98" mass="10804">MSLVAAATSQPQCVRSAQDISIRGLFTEGRLSAQKMPNLVKAQLLSQGCWSYQGGKHKKLYVRTDNHSMSEVRGGEMAERRADSGFGSRIRSPGHRIK</sequence>
<name>A0A444UIG3_ACIRT</name>